<proteinExistence type="predicted"/>
<accession>A0ABS7A837</accession>
<dbReference type="SUPFAM" id="SSF55486">
    <property type="entry name" value="Metalloproteases ('zincins'), catalytic domain"/>
    <property type="match status" value="1"/>
</dbReference>
<name>A0ABS7A837_9PROT</name>
<dbReference type="RefSeq" id="WP_219763032.1">
    <property type="nucleotide sequence ID" value="NZ_JAHYBZ010000003.1"/>
</dbReference>
<sequence>MGTLKLTLFHVGPVAPWANTVFHKQIEKGNAFLRPHGLRFEAYPASGSLDLDWSAPLLEQGRSGEGLAQRLALRAMAHARYASFDNRLPVILCQIGGGGGESPGSIDQKLNWLPWVVMDAFTLNEDGLTLTHEAGHCAGLKHPGHGPQGDSRLVEDGHAVTDNLMAYGTFDMATQKYGGRTLIDDWQIDAFRHAYFHSA</sequence>
<reference evidence="1 2" key="1">
    <citation type="submission" date="2021-07" db="EMBL/GenBank/DDBJ databases">
        <authorList>
            <person name="So Y."/>
        </authorList>
    </citation>
    <scope>NUCLEOTIDE SEQUENCE [LARGE SCALE GENOMIC DNA]</scope>
    <source>
        <strain evidence="1 2">HJA6</strain>
    </source>
</reference>
<comment type="caution">
    <text evidence="1">The sequence shown here is derived from an EMBL/GenBank/DDBJ whole genome shotgun (WGS) entry which is preliminary data.</text>
</comment>
<organism evidence="1 2">
    <name type="scientific">Roseomonas alba</name>
    <dbReference type="NCBI Taxonomy" id="2846776"/>
    <lineage>
        <taxon>Bacteria</taxon>
        <taxon>Pseudomonadati</taxon>
        <taxon>Pseudomonadota</taxon>
        <taxon>Alphaproteobacteria</taxon>
        <taxon>Acetobacterales</taxon>
        <taxon>Roseomonadaceae</taxon>
        <taxon>Roseomonas</taxon>
    </lineage>
</organism>
<dbReference type="EMBL" id="JAHYBZ010000003">
    <property type="protein sequence ID" value="MBW6398436.1"/>
    <property type="molecule type" value="Genomic_DNA"/>
</dbReference>
<evidence type="ECO:0000313" key="2">
    <source>
        <dbReference type="Proteomes" id="UP001196565"/>
    </source>
</evidence>
<keyword evidence="2" id="KW-1185">Reference proteome</keyword>
<dbReference type="Proteomes" id="UP001196565">
    <property type="component" value="Unassembled WGS sequence"/>
</dbReference>
<gene>
    <name evidence="1" type="ORF">KPL78_11285</name>
</gene>
<evidence type="ECO:0000313" key="1">
    <source>
        <dbReference type="EMBL" id="MBW6398436.1"/>
    </source>
</evidence>
<protein>
    <submittedName>
        <fullName evidence="1">Uncharacterized protein</fullName>
    </submittedName>
</protein>